<comment type="caution">
    <text evidence="1">The sequence shown here is derived from an EMBL/GenBank/DDBJ whole genome shotgun (WGS) entry which is preliminary data.</text>
</comment>
<evidence type="ECO:0008006" key="3">
    <source>
        <dbReference type="Google" id="ProtNLM"/>
    </source>
</evidence>
<proteinExistence type="predicted"/>
<protein>
    <recommendedName>
        <fullName evidence="3">SWIM-type domain-containing protein</fullName>
    </recommendedName>
</protein>
<gene>
    <name evidence="1" type="ORF">PMEA_00035080</name>
</gene>
<dbReference type="PANTHER" id="PTHR47526:SF4">
    <property type="entry name" value="SWIM-TYPE DOMAIN-CONTAINING PROTEIN"/>
    <property type="match status" value="1"/>
</dbReference>
<dbReference type="AlphaFoldDB" id="A0AAU9W420"/>
<name>A0AAU9W420_9CNID</name>
<evidence type="ECO:0000313" key="2">
    <source>
        <dbReference type="Proteomes" id="UP001159428"/>
    </source>
</evidence>
<accession>A0AAU9W420</accession>
<keyword evidence="2" id="KW-1185">Reference proteome</keyword>
<evidence type="ECO:0000313" key="1">
    <source>
        <dbReference type="EMBL" id="CAH3103337.1"/>
    </source>
</evidence>
<dbReference type="EMBL" id="CALNXJ010000009">
    <property type="protein sequence ID" value="CAH3103337.1"/>
    <property type="molecule type" value="Genomic_DNA"/>
</dbReference>
<feature type="non-terminal residue" evidence="1">
    <location>
        <position position="204"/>
    </location>
</feature>
<reference evidence="1 2" key="1">
    <citation type="submission" date="2022-05" db="EMBL/GenBank/DDBJ databases">
        <authorList>
            <consortium name="Genoscope - CEA"/>
            <person name="William W."/>
        </authorList>
    </citation>
    <scope>NUCLEOTIDE SEQUENCE [LARGE SCALE GENOMIC DNA]</scope>
</reference>
<organism evidence="1 2">
    <name type="scientific">Pocillopora meandrina</name>
    <dbReference type="NCBI Taxonomy" id="46732"/>
    <lineage>
        <taxon>Eukaryota</taxon>
        <taxon>Metazoa</taxon>
        <taxon>Cnidaria</taxon>
        <taxon>Anthozoa</taxon>
        <taxon>Hexacorallia</taxon>
        <taxon>Scleractinia</taxon>
        <taxon>Astrocoeniina</taxon>
        <taxon>Pocilloporidae</taxon>
        <taxon>Pocillopora</taxon>
    </lineage>
</organism>
<dbReference type="PANTHER" id="PTHR47526">
    <property type="entry name" value="ATP-DEPENDENT DNA HELICASE"/>
    <property type="match status" value="1"/>
</dbReference>
<sequence length="204" mass="22583">MSEKPLTPWVVCENSGKVLSAHCDCMAGLGESCSHVASLLWAIEAGCKRRDSLTVTDKKAYWVLPTSVKTVPYARVKDINFSKTPCSTSTVKPSSVTPPSETELTNFLNCIKDCPSKPALLSLIPAHSDFYVPKSVNPELPVVLSSLFDNSLADADYPTLLKKSEEAFELLQVTKKQQELVEEKTREQASSRLWFRMRTGRITA</sequence>
<dbReference type="Proteomes" id="UP001159428">
    <property type="component" value="Unassembled WGS sequence"/>
</dbReference>